<protein>
    <submittedName>
        <fullName evidence="3">Peptidase S13 D-Ala-D-Ala carboxypeptidase C</fullName>
    </submittedName>
</protein>
<accession>E4RYB3</accession>
<keyword evidence="3" id="KW-0645">Protease</keyword>
<comment type="similarity">
    <text evidence="1">Belongs to the peptidase S13 family.</text>
</comment>
<sequence length="404" mass="46217">MKKILLFFVLGLLFTACKIQKLEKSLPKHAFSGVLIKEGKSGKVLFAKNAHKPFVPASNTKILSMYAALEMLPDTLPAFRYWIKGDTTFLMGTGDPTLLHPDFPKNPAWEILEQAKVIVYSDKNLHQERYGAGWSWDDYNDYYQAEINALPLYGNVVRVKGEDWLPSYFKGGVVKAERSNVKRAEHENVFYAPQVLNRTQEVPFRTSSHLVVDLLKDTLKREVIYRRVDLDPNYKTAWGLPKDTVIRRMMQPSDNHLAEQLLLMAGGADTLSSSKSIEKVKAKLFEEFPKPYVWKDGSGLSRYNLFTPAFMVHLLEEMYKKYPTDQLFSYMSVGGKAGTLRNKYKGELPYVFAKTGSMSGVYNESGYFINRKGKILVYSVLKNNFTESVSENGAATMEWMNRWR</sequence>
<dbReference type="PRINTS" id="PR00922">
    <property type="entry name" value="DADACBPTASE3"/>
</dbReference>
<dbReference type="STRING" id="649349.Lbys_2485"/>
<dbReference type="GO" id="GO:0000270">
    <property type="term" value="P:peptidoglycan metabolic process"/>
    <property type="evidence" value="ECO:0007669"/>
    <property type="project" value="TreeGrafter"/>
</dbReference>
<dbReference type="eggNOG" id="COG2027">
    <property type="taxonomic scope" value="Bacteria"/>
</dbReference>
<dbReference type="InterPro" id="IPR000667">
    <property type="entry name" value="Peptidase_S13"/>
</dbReference>
<organism evidence="3 4">
    <name type="scientific">Leadbetterella byssophila (strain DSM 17132 / JCM 16389 / KACC 11308 / NBRC 106382 / 4M15)</name>
    <dbReference type="NCBI Taxonomy" id="649349"/>
    <lineage>
        <taxon>Bacteria</taxon>
        <taxon>Pseudomonadati</taxon>
        <taxon>Bacteroidota</taxon>
        <taxon>Cytophagia</taxon>
        <taxon>Cytophagales</taxon>
        <taxon>Leadbetterellaceae</taxon>
        <taxon>Leadbetterella</taxon>
    </lineage>
</organism>
<dbReference type="GO" id="GO:0004185">
    <property type="term" value="F:serine-type carboxypeptidase activity"/>
    <property type="evidence" value="ECO:0007669"/>
    <property type="project" value="InterPro"/>
</dbReference>
<dbReference type="Pfam" id="PF02113">
    <property type="entry name" value="Peptidase_S13"/>
    <property type="match status" value="2"/>
</dbReference>
<evidence type="ECO:0000313" key="4">
    <source>
        <dbReference type="Proteomes" id="UP000007435"/>
    </source>
</evidence>
<name>E4RYB3_LEAB4</name>
<gene>
    <name evidence="3" type="ordered locus">Lbys_2485</name>
</gene>
<proteinExistence type="inferred from homology"/>
<dbReference type="PROSITE" id="PS51257">
    <property type="entry name" value="PROKAR_LIPOPROTEIN"/>
    <property type="match status" value="1"/>
</dbReference>
<evidence type="ECO:0000313" key="3">
    <source>
        <dbReference type="EMBL" id="ADQ18149.1"/>
    </source>
</evidence>
<dbReference type="Gene3D" id="3.40.710.10">
    <property type="entry name" value="DD-peptidase/beta-lactamase superfamily"/>
    <property type="match status" value="2"/>
</dbReference>
<evidence type="ECO:0000256" key="2">
    <source>
        <dbReference type="ARBA" id="ARBA00022801"/>
    </source>
</evidence>
<dbReference type="RefSeq" id="WP_013409189.1">
    <property type="nucleotide sequence ID" value="NC_014655.1"/>
</dbReference>
<dbReference type="PANTHER" id="PTHR30023:SF0">
    <property type="entry name" value="PENICILLIN-SENSITIVE CARBOXYPEPTIDASE A"/>
    <property type="match status" value="1"/>
</dbReference>
<keyword evidence="3" id="KW-0121">Carboxypeptidase</keyword>
<dbReference type="KEGG" id="lby:Lbys_2485"/>
<dbReference type="EMBL" id="CP002305">
    <property type="protein sequence ID" value="ADQ18149.1"/>
    <property type="molecule type" value="Genomic_DNA"/>
</dbReference>
<keyword evidence="4" id="KW-1185">Reference proteome</keyword>
<keyword evidence="2" id="KW-0378">Hydrolase</keyword>
<dbReference type="PANTHER" id="PTHR30023">
    <property type="entry name" value="D-ALANYL-D-ALANINE CARBOXYPEPTIDASE"/>
    <property type="match status" value="1"/>
</dbReference>
<dbReference type="AlphaFoldDB" id="E4RYB3"/>
<dbReference type="GO" id="GO:0006508">
    <property type="term" value="P:proteolysis"/>
    <property type="evidence" value="ECO:0007669"/>
    <property type="project" value="InterPro"/>
</dbReference>
<dbReference type="HOGENOM" id="CLU_017692_1_2_10"/>
<evidence type="ECO:0000256" key="1">
    <source>
        <dbReference type="ARBA" id="ARBA00006096"/>
    </source>
</evidence>
<dbReference type="InterPro" id="IPR012338">
    <property type="entry name" value="Beta-lactam/transpept-like"/>
</dbReference>
<reference evidence="3 4" key="2">
    <citation type="journal article" date="2011" name="Stand. Genomic Sci.">
        <title>Complete genome sequence of Leadbetterella byssophila type strain (4M15).</title>
        <authorList>
            <person name="Abt B."/>
            <person name="Teshima H."/>
            <person name="Lucas S."/>
            <person name="Lapidus A."/>
            <person name="Del Rio T.G."/>
            <person name="Nolan M."/>
            <person name="Tice H."/>
            <person name="Cheng J.F."/>
            <person name="Pitluck S."/>
            <person name="Liolios K."/>
            <person name="Pagani I."/>
            <person name="Ivanova N."/>
            <person name="Mavromatis K."/>
            <person name="Pati A."/>
            <person name="Tapia R."/>
            <person name="Han C."/>
            <person name="Goodwin L."/>
            <person name="Chen A."/>
            <person name="Palaniappan K."/>
            <person name="Land M."/>
            <person name="Hauser L."/>
            <person name="Chang Y.J."/>
            <person name="Jeffries C.D."/>
            <person name="Rohde M."/>
            <person name="Goker M."/>
            <person name="Tindall B.J."/>
            <person name="Detter J.C."/>
            <person name="Woyke T."/>
            <person name="Bristow J."/>
            <person name="Eisen J.A."/>
            <person name="Markowitz V."/>
            <person name="Hugenholtz P."/>
            <person name="Klenk H.P."/>
            <person name="Kyrpides N.C."/>
        </authorList>
    </citation>
    <scope>NUCLEOTIDE SEQUENCE [LARGE SCALE GENOMIC DNA]</scope>
    <source>
        <strain evidence="4">DSM 17132 / JCM 16389 / KACC 11308 / NBRC 106382 / 4M15</strain>
    </source>
</reference>
<dbReference type="SUPFAM" id="SSF56601">
    <property type="entry name" value="beta-lactamase/transpeptidase-like"/>
    <property type="match status" value="1"/>
</dbReference>
<dbReference type="Proteomes" id="UP000007435">
    <property type="component" value="Chromosome"/>
</dbReference>
<reference key="1">
    <citation type="submission" date="2010-11" db="EMBL/GenBank/DDBJ databases">
        <title>The complete genome of Leadbetterella byssophila DSM 17132.</title>
        <authorList>
            <consortium name="US DOE Joint Genome Institute (JGI-PGF)"/>
            <person name="Lucas S."/>
            <person name="Copeland A."/>
            <person name="Lapidus A."/>
            <person name="Glavina del Rio T."/>
            <person name="Dalin E."/>
            <person name="Tice H."/>
            <person name="Bruce D."/>
            <person name="Goodwin L."/>
            <person name="Pitluck S."/>
            <person name="Kyrpides N."/>
            <person name="Mavromatis K."/>
            <person name="Ivanova N."/>
            <person name="Teshima H."/>
            <person name="Brettin T."/>
            <person name="Detter J.C."/>
            <person name="Han C."/>
            <person name="Tapia R."/>
            <person name="Land M."/>
            <person name="Hauser L."/>
            <person name="Markowitz V."/>
            <person name="Cheng J.-F."/>
            <person name="Hugenholtz P."/>
            <person name="Woyke T."/>
            <person name="Wu D."/>
            <person name="Tindall B."/>
            <person name="Pomrenke H.G."/>
            <person name="Brambilla E."/>
            <person name="Klenk H.-P."/>
            <person name="Eisen J.A."/>
        </authorList>
    </citation>
    <scope>NUCLEOTIDE SEQUENCE [LARGE SCALE GENOMIC DNA]</scope>
    <source>
        <strain>DSM 17132</strain>
    </source>
</reference>